<accession>A0A420XZK8</accession>
<evidence type="ECO:0000256" key="2">
    <source>
        <dbReference type="ARBA" id="ARBA00022771"/>
    </source>
</evidence>
<feature type="compositionally biased region" description="Polar residues" evidence="5">
    <location>
        <begin position="299"/>
        <end position="316"/>
    </location>
</feature>
<dbReference type="Proteomes" id="UP000275385">
    <property type="component" value="Unassembled WGS sequence"/>
</dbReference>
<feature type="region of interest" description="Disordered" evidence="5">
    <location>
        <begin position="125"/>
        <end position="220"/>
    </location>
</feature>
<dbReference type="InterPro" id="IPR053238">
    <property type="entry name" value="RING-H2_zinc_finger"/>
</dbReference>
<sequence length="714" mass="78030">MEAIDDFMDYQMQYSRPAVSLPRPEAFHQQYQEYHPPLPPPVSLQQPEPQQQQQQPRQPGLCPALRDHSSCPYPQHYNPHNSQTNYHVGQSSNRNHNAYPFDPVYHSSGASLPWPSPTQLPYHSWSPNRPLGNRSSFPPTTRQSVPQPYSANVNQSTSRGVVTTNSTSSTSGQVAAPPPTSSQAQSVRDQPQSSPSREQSASQSAPQYQQGPRFGEMPPALTDVASLTSRLSQRTLDVSRAYATSNVGPPSTASTRPTGSINLPALGSMNYVTPRLPHQPSRQYGGRFDYRVDAAASTIDRQTGSPRASTSTSEPSNLPAATSAASSDSDSDEESSEHALRVAAELDSSGSTSDDIAAARIRAEQVLRGQLSTCKRVASRKALASLESVELESLPKSERLCMICYNDFGVASPEGINEAPLRLPKCKHVFGDHCIKKWFAESDSCPYCRDKLPSVMQHPLGDARVRVYLANLGHLARQPPYNHRRSADVTRLPAALQSTGNTSSAATLAMLRTMGAVEVGRTTTTGDRRLLPSDVVEARRRARFRVDNTREAETGSGSDMLSNGRPRSFMAATGVRFGFAAPSQTLPQSHTQTQSQPQVQGAIQTRAQHQQPPVQGHDSYPIETYHGPSQQASSSHSRQISLAPNFAFAMSERPSRPQFLPESFPSGPISDVRMTDSPRIEQSYMMDLDSEMPPTNMNGHRAPFASQPGYMGWG</sequence>
<dbReference type="PROSITE" id="PS50089">
    <property type="entry name" value="ZF_RING_2"/>
    <property type="match status" value="1"/>
</dbReference>
<dbReference type="PANTHER" id="PTHR14155">
    <property type="entry name" value="RING FINGER DOMAIN-CONTAINING"/>
    <property type="match status" value="1"/>
</dbReference>
<evidence type="ECO:0000256" key="3">
    <source>
        <dbReference type="ARBA" id="ARBA00022833"/>
    </source>
</evidence>
<feature type="region of interest" description="Disordered" evidence="5">
    <location>
        <begin position="21"/>
        <end position="102"/>
    </location>
</feature>
<dbReference type="GO" id="GO:0008270">
    <property type="term" value="F:zinc ion binding"/>
    <property type="evidence" value="ECO:0007669"/>
    <property type="project" value="UniProtKB-KW"/>
</dbReference>
<gene>
    <name evidence="7" type="ORF">DL546_001907</name>
</gene>
<evidence type="ECO:0000256" key="1">
    <source>
        <dbReference type="ARBA" id="ARBA00022723"/>
    </source>
</evidence>
<feature type="compositionally biased region" description="Low complexity" evidence="5">
    <location>
        <begin position="156"/>
        <end position="172"/>
    </location>
</feature>
<feature type="region of interest" description="Disordered" evidence="5">
    <location>
        <begin position="546"/>
        <end position="565"/>
    </location>
</feature>
<proteinExistence type="predicted"/>
<dbReference type="OrthoDB" id="8062037at2759"/>
<evidence type="ECO:0000313" key="8">
    <source>
        <dbReference type="Proteomes" id="UP000275385"/>
    </source>
</evidence>
<feature type="region of interest" description="Disordered" evidence="5">
    <location>
        <begin position="297"/>
        <end position="347"/>
    </location>
</feature>
<dbReference type="AlphaFoldDB" id="A0A420XZK8"/>
<feature type="compositionally biased region" description="Polar residues" evidence="5">
    <location>
        <begin position="125"/>
        <end position="155"/>
    </location>
</feature>
<feature type="region of interest" description="Disordered" evidence="5">
    <location>
        <begin position="242"/>
        <end position="261"/>
    </location>
</feature>
<dbReference type="Gene3D" id="3.30.40.10">
    <property type="entry name" value="Zinc/RING finger domain, C3HC4 (zinc finger)"/>
    <property type="match status" value="1"/>
</dbReference>
<dbReference type="PANTHER" id="PTHR14155:SF627">
    <property type="entry name" value="OS06G0192800 PROTEIN"/>
    <property type="match status" value="1"/>
</dbReference>
<name>A0A420XZK8_9PEZI</name>
<evidence type="ECO:0000256" key="5">
    <source>
        <dbReference type="SAM" id="MobiDB-lite"/>
    </source>
</evidence>
<feature type="compositionally biased region" description="Low complexity" evidence="5">
    <location>
        <begin position="585"/>
        <end position="600"/>
    </location>
</feature>
<feature type="compositionally biased region" description="Polar residues" evidence="5">
    <location>
        <begin position="78"/>
        <end position="96"/>
    </location>
</feature>
<protein>
    <recommendedName>
        <fullName evidence="6">RING-type domain-containing protein</fullName>
    </recommendedName>
</protein>
<keyword evidence="8" id="KW-1185">Reference proteome</keyword>
<feature type="compositionally biased region" description="Low complexity" evidence="5">
    <location>
        <begin position="190"/>
        <end position="210"/>
    </location>
</feature>
<keyword evidence="3" id="KW-0862">Zinc</keyword>
<feature type="domain" description="RING-type" evidence="6">
    <location>
        <begin position="401"/>
        <end position="449"/>
    </location>
</feature>
<dbReference type="InterPro" id="IPR001841">
    <property type="entry name" value="Znf_RING"/>
</dbReference>
<evidence type="ECO:0000259" key="6">
    <source>
        <dbReference type="PROSITE" id="PS50089"/>
    </source>
</evidence>
<dbReference type="Pfam" id="PF13639">
    <property type="entry name" value="zf-RING_2"/>
    <property type="match status" value="1"/>
</dbReference>
<feature type="compositionally biased region" description="Polar residues" evidence="5">
    <location>
        <begin position="627"/>
        <end position="638"/>
    </location>
</feature>
<organism evidence="7 8">
    <name type="scientific">Coniochaeta pulveracea</name>
    <dbReference type="NCBI Taxonomy" id="177199"/>
    <lineage>
        <taxon>Eukaryota</taxon>
        <taxon>Fungi</taxon>
        <taxon>Dikarya</taxon>
        <taxon>Ascomycota</taxon>
        <taxon>Pezizomycotina</taxon>
        <taxon>Sordariomycetes</taxon>
        <taxon>Sordariomycetidae</taxon>
        <taxon>Coniochaetales</taxon>
        <taxon>Coniochaetaceae</taxon>
        <taxon>Coniochaeta</taxon>
    </lineage>
</organism>
<reference evidence="7 8" key="1">
    <citation type="submission" date="2018-08" db="EMBL/GenBank/DDBJ databases">
        <title>Draft genome of the lignicolous fungus Coniochaeta pulveracea.</title>
        <authorList>
            <person name="Borstlap C.J."/>
            <person name="De Witt R.N."/>
            <person name="Botha A."/>
            <person name="Volschenk H."/>
        </authorList>
    </citation>
    <scope>NUCLEOTIDE SEQUENCE [LARGE SCALE GENOMIC DNA]</scope>
    <source>
        <strain evidence="7 8">CAB683</strain>
    </source>
</reference>
<comment type="caution">
    <text evidence="7">The sequence shown here is derived from an EMBL/GenBank/DDBJ whole genome shotgun (WGS) entry which is preliminary data.</text>
</comment>
<dbReference type="InterPro" id="IPR013083">
    <property type="entry name" value="Znf_RING/FYVE/PHD"/>
</dbReference>
<evidence type="ECO:0000256" key="4">
    <source>
        <dbReference type="PROSITE-ProRule" id="PRU00175"/>
    </source>
</evidence>
<feature type="region of interest" description="Disordered" evidence="5">
    <location>
        <begin position="585"/>
        <end position="638"/>
    </location>
</feature>
<feature type="compositionally biased region" description="Polar residues" evidence="5">
    <location>
        <begin position="601"/>
        <end position="613"/>
    </location>
</feature>
<keyword evidence="2 4" id="KW-0863">Zinc-finger</keyword>
<dbReference type="SUPFAM" id="SSF57850">
    <property type="entry name" value="RING/U-box"/>
    <property type="match status" value="1"/>
</dbReference>
<keyword evidence="1" id="KW-0479">Metal-binding</keyword>
<feature type="compositionally biased region" description="Low complexity" evidence="5">
    <location>
        <begin position="43"/>
        <end position="59"/>
    </location>
</feature>
<evidence type="ECO:0000313" key="7">
    <source>
        <dbReference type="EMBL" id="RKU40848.1"/>
    </source>
</evidence>
<dbReference type="EMBL" id="QVQW01000089">
    <property type="protein sequence ID" value="RKU40848.1"/>
    <property type="molecule type" value="Genomic_DNA"/>
</dbReference>
<dbReference type="STRING" id="177199.A0A420XZK8"/>